<evidence type="ECO:0000313" key="3">
    <source>
        <dbReference type="Proteomes" id="UP001054902"/>
    </source>
</evidence>
<feature type="transmembrane region" description="Helical" evidence="1">
    <location>
        <begin position="456"/>
        <end position="478"/>
    </location>
</feature>
<feature type="transmembrane region" description="Helical" evidence="1">
    <location>
        <begin position="171"/>
        <end position="195"/>
    </location>
</feature>
<sequence>MNTIENDEMMQSATAYLNQDDSKSVTFAPPFREGKIHNDSSEIPPVFYSGSHDHGSTLPHNDSVSTWPSITKTHLIPKYNHIFTLFAALLLSTALAFLSALDAAVNCTRGLNVWSWEDFLPWLSREEDTLNDYYNYDGGRQLEENEMYYYNNYGDEGNYYDANQAEQCRDLFISATIPIYPIVILLSYICCRWTIDNNELKKQKDDQSSIPDNIYFSGELDRDRKRYEEFKEHVEHQSSHLTSCIKLCFLSLVCAMLCSYSKILIADESNAPRVDVDSQDLFKLRFQSLGALNYIGEVGQNANLYYSSWCSLAVSIALVYELGRITYKHFHVTKNLRHELDRITKYQFTQTNAVETVMTWSKSQQQVIKVKRSSWHEILYKLRHRTGLWLILLITSILIYTSSQRVWKNDIYPTALENGQIEEDGSVCSIVHGYISLKSRDDYGLIHPSKCERTRAAIATGIFCVCLSLFALLAHFIMSRKVTAQIKSSSKLLNDRETYRELLRKRRKFVPLHLEAMLSCVISFVLAINAIFCTAVEGPASRVGDLYYSSWIAFVCSMKLVLSCIKDIFEEDEEDIGVSGEEKDFVPREVTAKPPNQKFSRHGMARDFSLHTNFQVKEEVSMRLVMLSPTQSSDGDEDGTIGSYIGGMPIPEKNGLHQMFEERMVVEEEASRAKRVERWASGAIFSFVYLISVIDAAFHASYGKLDVAQLYMVICPAVFMTLCTMMFVLCLNKKTYEIVDRFSVGGIVAAFLLFIWMGNLVLTLHYESSWAVNDIGEIEMASMYYFTWLTIFNAGLLLSSYVKRLFPSKSKPLMVVLWAAVVKVCFVMFGSCCDILLTVKDSCQAAEHGDDTATFCERTIAGTIISSIGMALGSLAALVRFFHPNPRGTLQKAEAIMATFMAVLFAFSLALITGIGGPGKSVGDLYYGSWLAFLATLVVAMNLINEVRNSDDRELDILGSVGTFMDESKTMATPYSVI</sequence>
<keyword evidence="1" id="KW-1133">Transmembrane helix</keyword>
<keyword evidence="1" id="KW-0812">Transmembrane</keyword>
<feature type="transmembrane region" description="Helical" evidence="1">
    <location>
        <begin position="927"/>
        <end position="944"/>
    </location>
</feature>
<feature type="transmembrane region" description="Helical" evidence="1">
    <location>
        <begin position="547"/>
        <end position="565"/>
    </location>
</feature>
<evidence type="ECO:0000256" key="1">
    <source>
        <dbReference type="SAM" id="Phobius"/>
    </source>
</evidence>
<keyword evidence="1" id="KW-0472">Membrane</keyword>
<feature type="transmembrane region" description="Helical" evidence="1">
    <location>
        <begin position="742"/>
        <end position="762"/>
    </location>
</feature>
<dbReference type="EMBL" id="BLLK01000051">
    <property type="protein sequence ID" value="GFH56102.1"/>
    <property type="molecule type" value="Genomic_DNA"/>
</dbReference>
<feature type="transmembrane region" description="Helical" evidence="1">
    <location>
        <begin position="386"/>
        <end position="403"/>
    </location>
</feature>
<protein>
    <submittedName>
        <fullName evidence="2">Uncharacterized protein</fullName>
    </submittedName>
</protein>
<keyword evidence="3" id="KW-1185">Reference proteome</keyword>
<feature type="transmembrane region" description="Helical" evidence="1">
    <location>
        <begin position="710"/>
        <end position="730"/>
    </location>
</feature>
<evidence type="ECO:0000313" key="2">
    <source>
        <dbReference type="EMBL" id="GFH56102.1"/>
    </source>
</evidence>
<feature type="transmembrane region" description="Helical" evidence="1">
    <location>
        <begin position="814"/>
        <end position="839"/>
    </location>
</feature>
<feature type="transmembrane region" description="Helical" evidence="1">
    <location>
        <begin position="895"/>
        <end position="915"/>
    </location>
</feature>
<proteinExistence type="predicted"/>
<dbReference type="AlphaFoldDB" id="A0AAD3HA00"/>
<reference evidence="2 3" key="1">
    <citation type="journal article" date="2021" name="Sci. Rep.">
        <title>The genome of the diatom Chaetoceros tenuissimus carries an ancient integrated fragment of an extant virus.</title>
        <authorList>
            <person name="Hongo Y."/>
            <person name="Kimura K."/>
            <person name="Takaki Y."/>
            <person name="Yoshida Y."/>
            <person name="Baba S."/>
            <person name="Kobayashi G."/>
            <person name="Nagasaki K."/>
            <person name="Hano T."/>
            <person name="Tomaru Y."/>
        </authorList>
    </citation>
    <scope>NUCLEOTIDE SEQUENCE [LARGE SCALE GENOMIC DNA]</scope>
    <source>
        <strain evidence="2 3">NIES-3715</strain>
    </source>
</reference>
<feature type="transmembrane region" description="Helical" evidence="1">
    <location>
        <begin position="782"/>
        <end position="802"/>
    </location>
</feature>
<accession>A0AAD3HA00</accession>
<feature type="transmembrane region" description="Helical" evidence="1">
    <location>
        <begin position="509"/>
        <end position="532"/>
    </location>
</feature>
<feature type="transmembrane region" description="Helical" evidence="1">
    <location>
        <begin position="679"/>
        <end position="698"/>
    </location>
</feature>
<name>A0AAD3HA00_9STRA</name>
<dbReference type="Proteomes" id="UP001054902">
    <property type="component" value="Unassembled WGS sequence"/>
</dbReference>
<feature type="transmembrane region" description="Helical" evidence="1">
    <location>
        <begin position="859"/>
        <end position="883"/>
    </location>
</feature>
<feature type="transmembrane region" description="Helical" evidence="1">
    <location>
        <begin position="82"/>
        <end position="101"/>
    </location>
</feature>
<comment type="caution">
    <text evidence="2">The sequence shown here is derived from an EMBL/GenBank/DDBJ whole genome shotgun (WGS) entry which is preliminary data.</text>
</comment>
<gene>
    <name evidence="2" type="ORF">CTEN210_12578</name>
</gene>
<organism evidence="2 3">
    <name type="scientific">Chaetoceros tenuissimus</name>
    <dbReference type="NCBI Taxonomy" id="426638"/>
    <lineage>
        <taxon>Eukaryota</taxon>
        <taxon>Sar</taxon>
        <taxon>Stramenopiles</taxon>
        <taxon>Ochrophyta</taxon>
        <taxon>Bacillariophyta</taxon>
        <taxon>Coscinodiscophyceae</taxon>
        <taxon>Chaetocerotophycidae</taxon>
        <taxon>Chaetocerotales</taxon>
        <taxon>Chaetocerotaceae</taxon>
        <taxon>Chaetoceros</taxon>
    </lineage>
</organism>